<sequence>MKTALITGANSGLGLATARALAQRSVNLILLCRSERKGREAQLSIQQANPAVRVDLITADLADLASVRRATVQVREQYDTLNVLINNAGYTPARIEFTPEGIEKSFFASHIGHFVLTHELLDLLKKSATATEPARVVTLSSAAYLGGRTSRFFRRIETLSPTLAYCDDKLANLLFAKELAKRTAGQNIVSYSVHPGAVKTNFGADTPGFLGKVFALVGPLMRTPERGAETSIFLASAPLKAIGERNNGAYFADSRPKTTYNGDITDEKAAWLWEKSLVYL</sequence>
<feature type="domain" description="Ketoreductase" evidence="3">
    <location>
        <begin position="2"/>
        <end position="241"/>
    </location>
</feature>
<name>A0A1P9WRS0_9BACT</name>
<dbReference type="PRINTS" id="PR00081">
    <property type="entry name" value="GDHRDH"/>
</dbReference>
<dbReference type="Gene3D" id="3.40.50.720">
    <property type="entry name" value="NAD(P)-binding Rossmann-like Domain"/>
    <property type="match status" value="1"/>
</dbReference>
<accession>A0A1P9WRS0</accession>
<dbReference type="AlphaFoldDB" id="A0A1P9WRS0"/>
<dbReference type="SUPFAM" id="SSF51735">
    <property type="entry name" value="NAD(P)-binding Rossmann-fold domains"/>
    <property type="match status" value="1"/>
</dbReference>
<dbReference type="PANTHER" id="PTHR24320:SF148">
    <property type="entry name" value="NAD(P)-BINDING ROSSMANN-FOLD SUPERFAMILY PROTEIN"/>
    <property type="match status" value="1"/>
</dbReference>
<keyword evidence="2" id="KW-0560">Oxidoreductase</keyword>
<dbReference type="STRING" id="1178516.AWR27_01140"/>
<evidence type="ECO:0000256" key="2">
    <source>
        <dbReference type="ARBA" id="ARBA00023002"/>
    </source>
</evidence>
<dbReference type="OrthoDB" id="597510at2"/>
<keyword evidence="5" id="KW-1185">Reference proteome</keyword>
<dbReference type="InterPro" id="IPR036291">
    <property type="entry name" value="NAD(P)-bd_dom_sf"/>
</dbReference>
<dbReference type="RefSeq" id="WP_077129501.1">
    <property type="nucleotide sequence ID" value="NZ_CP014263.1"/>
</dbReference>
<organism evidence="4 5">
    <name type="scientific">Spirosoma montaniterrae</name>
    <dbReference type="NCBI Taxonomy" id="1178516"/>
    <lineage>
        <taxon>Bacteria</taxon>
        <taxon>Pseudomonadati</taxon>
        <taxon>Bacteroidota</taxon>
        <taxon>Cytophagia</taxon>
        <taxon>Cytophagales</taxon>
        <taxon>Cytophagaceae</taxon>
        <taxon>Spirosoma</taxon>
    </lineage>
</organism>
<dbReference type="SMART" id="SM00822">
    <property type="entry name" value="PKS_KR"/>
    <property type="match status" value="1"/>
</dbReference>
<dbReference type="PANTHER" id="PTHR24320">
    <property type="entry name" value="RETINOL DEHYDROGENASE"/>
    <property type="match status" value="1"/>
</dbReference>
<dbReference type="EMBL" id="CP014263">
    <property type="protein sequence ID" value="AQG78077.1"/>
    <property type="molecule type" value="Genomic_DNA"/>
</dbReference>
<evidence type="ECO:0000313" key="5">
    <source>
        <dbReference type="Proteomes" id="UP000187941"/>
    </source>
</evidence>
<evidence type="ECO:0000313" key="4">
    <source>
        <dbReference type="EMBL" id="AQG78077.1"/>
    </source>
</evidence>
<proteinExistence type="inferred from homology"/>
<dbReference type="Pfam" id="PF00106">
    <property type="entry name" value="adh_short"/>
    <property type="match status" value="1"/>
</dbReference>
<protein>
    <submittedName>
        <fullName evidence="4">Short-chain dehydrogenase</fullName>
    </submittedName>
</protein>
<comment type="similarity">
    <text evidence="1">Belongs to the short-chain dehydrogenases/reductases (SDR) family.</text>
</comment>
<gene>
    <name evidence="4" type="ORF">AWR27_01140</name>
</gene>
<dbReference type="GO" id="GO:0016491">
    <property type="term" value="F:oxidoreductase activity"/>
    <property type="evidence" value="ECO:0007669"/>
    <property type="project" value="UniProtKB-KW"/>
</dbReference>
<evidence type="ECO:0000259" key="3">
    <source>
        <dbReference type="SMART" id="SM00822"/>
    </source>
</evidence>
<dbReference type="Proteomes" id="UP000187941">
    <property type="component" value="Chromosome"/>
</dbReference>
<evidence type="ECO:0000256" key="1">
    <source>
        <dbReference type="ARBA" id="ARBA00006484"/>
    </source>
</evidence>
<dbReference type="InterPro" id="IPR002347">
    <property type="entry name" value="SDR_fam"/>
</dbReference>
<dbReference type="KEGG" id="smon:AWR27_01140"/>
<reference evidence="4 5" key="1">
    <citation type="submission" date="2016-01" db="EMBL/GenBank/DDBJ databases">
        <authorList>
            <person name="Oliw E.H."/>
        </authorList>
    </citation>
    <scope>NUCLEOTIDE SEQUENCE [LARGE SCALE GENOMIC DNA]</scope>
    <source>
        <strain evidence="4 5">DY10</strain>
    </source>
</reference>
<dbReference type="InterPro" id="IPR057326">
    <property type="entry name" value="KR_dom"/>
</dbReference>